<dbReference type="PANTHER" id="PTHR36396">
    <property type="entry name" value="MALTASE-GLUCOAMYLASE, INTESTINAL PROTEIN"/>
    <property type="match status" value="1"/>
</dbReference>
<keyword evidence="2" id="KW-0472">Membrane</keyword>
<protein>
    <submittedName>
        <fullName evidence="3">Maltase-glucoamylase, intestinal protein</fullName>
    </submittedName>
</protein>
<feature type="region of interest" description="Disordered" evidence="1">
    <location>
        <begin position="1"/>
        <end position="22"/>
    </location>
</feature>
<keyword evidence="2" id="KW-1133">Transmembrane helix</keyword>
<dbReference type="FunCoup" id="A0A2P5DQ60">
    <property type="interactions" value="1125"/>
</dbReference>
<accession>A0A2P5DQ60</accession>
<comment type="caution">
    <text evidence="3">The sequence shown here is derived from an EMBL/GenBank/DDBJ whole genome shotgun (WGS) entry which is preliminary data.</text>
</comment>
<organism evidence="3 4">
    <name type="scientific">Trema orientale</name>
    <name type="common">Charcoal tree</name>
    <name type="synonym">Celtis orientalis</name>
    <dbReference type="NCBI Taxonomy" id="63057"/>
    <lineage>
        <taxon>Eukaryota</taxon>
        <taxon>Viridiplantae</taxon>
        <taxon>Streptophyta</taxon>
        <taxon>Embryophyta</taxon>
        <taxon>Tracheophyta</taxon>
        <taxon>Spermatophyta</taxon>
        <taxon>Magnoliopsida</taxon>
        <taxon>eudicotyledons</taxon>
        <taxon>Gunneridae</taxon>
        <taxon>Pentapetalae</taxon>
        <taxon>rosids</taxon>
        <taxon>fabids</taxon>
        <taxon>Rosales</taxon>
        <taxon>Cannabaceae</taxon>
        <taxon>Trema</taxon>
    </lineage>
</organism>
<name>A0A2P5DQ60_TREOI</name>
<evidence type="ECO:0000256" key="2">
    <source>
        <dbReference type="SAM" id="Phobius"/>
    </source>
</evidence>
<gene>
    <name evidence="3" type="ORF">TorRG33x02_245270</name>
</gene>
<evidence type="ECO:0000256" key="1">
    <source>
        <dbReference type="SAM" id="MobiDB-lite"/>
    </source>
</evidence>
<dbReference type="AlphaFoldDB" id="A0A2P5DQ60"/>
<dbReference type="EMBL" id="JXTC01000256">
    <property type="protein sequence ID" value="PON75433.1"/>
    <property type="molecule type" value="Genomic_DNA"/>
</dbReference>
<dbReference type="STRING" id="63057.A0A2P5DQ60"/>
<feature type="transmembrane region" description="Helical" evidence="2">
    <location>
        <begin position="139"/>
        <end position="163"/>
    </location>
</feature>
<dbReference type="PANTHER" id="PTHR36396:SF1">
    <property type="entry name" value="MALTASE-GLUCOAMYLASE, INTESTINAL PROTEIN"/>
    <property type="match status" value="1"/>
</dbReference>
<evidence type="ECO:0000313" key="4">
    <source>
        <dbReference type="Proteomes" id="UP000237000"/>
    </source>
</evidence>
<reference evidence="4" key="1">
    <citation type="submission" date="2016-06" db="EMBL/GenBank/DDBJ databases">
        <title>Parallel loss of symbiosis genes in relatives of nitrogen-fixing non-legume Parasponia.</title>
        <authorList>
            <person name="Van Velzen R."/>
            <person name="Holmer R."/>
            <person name="Bu F."/>
            <person name="Rutten L."/>
            <person name="Van Zeijl A."/>
            <person name="Liu W."/>
            <person name="Santuari L."/>
            <person name="Cao Q."/>
            <person name="Sharma T."/>
            <person name="Shen D."/>
            <person name="Roswanjaya Y."/>
            <person name="Wardhani T."/>
            <person name="Kalhor M.S."/>
            <person name="Jansen J."/>
            <person name="Van den Hoogen J."/>
            <person name="Gungor B."/>
            <person name="Hartog M."/>
            <person name="Hontelez J."/>
            <person name="Verver J."/>
            <person name="Yang W.-C."/>
            <person name="Schijlen E."/>
            <person name="Repin R."/>
            <person name="Schilthuizen M."/>
            <person name="Schranz E."/>
            <person name="Heidstra R."/>
            <person name="Miyata K."/>
            <person name="Fedorova E."/>
            <person name="Kohlen W."/>
            <person name="Bisseling T."/>
            <person name="Smit S."/>
            <person name="Geurts R."/>
        </authorList>
    </citation>
    <scope>NUCLEOTIDE SEQUENCE [LARGE SCALE GENOMIC DNA]</scope>
    <source>
        <strain evidence="4">cv. RG33-2</strain>
    </source>
</reference>
<dbReference type="InParanoid" id="A0A2P5DQ60"/>
<proteinExistence type="predicted"/>
<sequence length="177" mass="18789">MAEAEGPCPTPSPSPSPSFLEVKCKSSGETRRFAVGTEAGFAVSVINRKLGLGLGDESLPLALHIEAIKQGQEPITFGPNSVLLSYGDGWILQTVTDLDFSGIGHVEDVARPVTSRVPSVNGPDSSHIRKKVTKPAISLVYFGKIIFAFVLLFALGAIFTLALEYLPALISYAQSSI</sequence>
<keyword evidence="4" id="KW-1185">Reference proteome</keyword>
<dbReference type="Proteomes" id="UP000237000">
    <property type="component" value="Unassembled WGS sequence"/>
</dbReference>
<keyword evidence="2" id="KW-0812">Transmembrane</keyword>
<dbReference type="OrthoDB" id="1932454at2759"/>
<evidence type="ECO:0000313" key="3">
    <source>
        <dbReference type="EMBL" id="PON75433.1"/>
    </source>
</evidence>